<evidence type="ECO:0000313" key="3">
    <source>
        <dbReference type="EMBL" id="GJT53038.1"/>
    </source>
</evidence>
<evidence type="ECO:0000313" key="4">
    <source>
        <dbReference type="Proteomes" id="UP001151760"/>
    </source>
</evidence>
<comment type="caution">
    <text evidence="3">The sequence shown here is derived from an EMBL/GenBank/DDBJ whole genome shotgun (WGS) entry which is preliminary data.</text>
</comment>
<dbReference type="PANTHER" id="PTHR42648">
    <property type="entry name" value="TRANSPOSASE, PUTATIVE-RELATED"/>
    <property type="match status" value="1"/>
</dbReference>
<evidence type="ECO:0000256" key="1">
    <source>
        <dbReference type="SAM" id="MobiDB-lite"/>
    </source>
</evidence>
<dbReference type="EMBL" id="BQNB010016551">
    <property type="protein sequence ID" value="GJT53038.1"/>
    <property type="molecule type" value="Genomic_DNA"/>
</dbReference>
<feature type="compositionally biased region" description="Basic and acidic residues" evidence="1">
    <location>
        <begin position="42"/>
        <end position="57"/>
    </location>
</feature>
<reference evidence="3" key="2">
    <citation type="submission" date="2022-01" db="EMBL/GenBank/DDBJ databases">
        <authorList>
            <person name="Yamashiro T."/>
            <person name="Shiraishi A."/>
            <person name="Satake H."/>
            <person name="Nakayama K."/>
        </authorList>
    </citation>
    <scope>NUCLEOTIDE SEQUENCE</scope>
</reference>
<keyword evidence="4" id="KW-1185">Reference proteome</keyword>
<protein>
    <submittedName>
        <fullName evidence="3">Ribonuclease H-like domain-containing protein</fullName>
    </submittedName>
</protein>
<dbReference type="Gene3D" id="3.30.420.10">
    <property type="entry name" value="Ribonuclease H-like superfamily/Ribonuclease H"/>
    <property type="match status" value="1"/>
</dbReference>
<dbReference type="PROSITE" id="PS50994">
    <property type="entry name" value="INTEGRASE"/>
    <property type="match status" value="1"/>
</dbReference>
<dbReference type="InterPro" id="IPR039537">
    <property type="entry name" value="Retrotran_Ty1/copia-like"/>
</dbReference>
<evidence type="ECO:0000259" key="2">
    <source>
        <dbReference type="PROSITE" id="PS50994"/>
    </source>
</evidence>
<gene>
    <name evidence="3" type="ORF">Tco_0988092</name>
</gene>
<proteinExistence type="predicted"/>
<feature type="region of interest" description="Disordered" evidence="1">
    <location>
        <begin position="42"/>
        <end position="82"/>
    </location>
</feature>
<dbReference type="InterPro" id="IPR036397">
    <property type="entry name" value="RNaseH_sf"/>
</dbReference>
<dbReference type="InterPro" id="IPR012337">
    <property type="entry name" value="RNaseH-like_sf"/>
</dbReference>
<feature type="domain" description="Integrase catalytic" evidence="2">
    <location>
        <begin position="1"/>
        <end position="95"/>
    </location>
</feature>
<sequence length="119" mass="13312">MDDFCREKGIKREYSVARTPQQNGVAERKNRTLIEAARTMLEKSSNDFAEESHDGSSLKENGTADQQVNTARPDINTGSREVSTALPEVRYLLLPKTWSSVSDKKDETSAPKKGFLVHI</sequence>
<organism evidence="3 4">
    <name type="scientific">Tanacetum coccineum</name>
    <dbReference type="NCBI Taxonomy" id="301880"/>
    <lineage>
        <taxon>Eukaryota</taxon>
        <taxon>Viridiplantae</taxon>
        <taxon>Streptophyta</taxon>
        <taxon>Embryophyta</taxon>
        <taxon>Tracheophyta</taxon>
        <taxon>Spermatophyta</taxon>
        <taxon>Magnoliopsida</taxon>
        <taxon>eudicotyledons</taxon>
        <taxon>Gunneridae</taxon>
        <taxon>Pentapetalae</taxon>
        <taxon>asterids</taxon>
        <taxon>campanulids</taxon>
        <taxon>Asterales</taxon>
        <taxon>Asteraceae</taxon>
        <taxon>Asteroideae</taxon>
        <taxon>Anthemideae</taxon>
        <taxon>Anthemidinae</taxon>
        <taxon>Tanacetum</taxon>
    </lineage>
</organism>
<name>A0ABQ5EQ05_9ASTR</name>
<dbReference type="PANTHER" id="PTHR42648:SF32">
    <property type="entry name" value="RIBONUCLEASE H-LIKE DOMAIN, GAG-PRE-INTEGRASE DOMAIN PROTEIN-RELATED"/>
    <property type="match status" value="1"/>
</dbReference>
<accession>A0ABQ5EQ05</accession>
<dbReference type="Proteomes" id="UP001151760">
    <property type="component" value="Unassembled WGS sequence"/>
</dbReference>
<feature type="region of interest" description="Disordered" evidence="1">
    <location>
        <begin position="100"/>
        <end position="119"/>
    </location>
</feature>
<reference evidence="3" key="1">
    <citation type="journal article" date="2022" name="Int. J. Mol. Sci.">
        <title>Draft Genome of Tanacetum Coccineum: Genomic Comparison of Closely Related Tanacetum-Family Plants.</title>
        <authorList>
            <person name="Yamashiro T."/>
            <person name="Shiraishi A."/>
            <person name="Nakayama K."/>
            <person name="Satake H."/>
        </authorList>
    </citation>
    <scope>NUCLEOTIDE SEQUENCE</scope>
</reference>
<dbReference type="SUPFAM" id="SSF53098">
    <property type="entry name" value="Ribonuclease H-like"/>
    <property type="match status" value="1"/>
</dbReference>
<dbReference type="InterPro" id="IPR001584">
    <property type="entry name" value="Integrase_cat-core"/>
</dbReference>
<feature type="compositionally biased region" description="Polar residues" evidence="1">
    <location>
        <begin position="58"/>
        <end position="82"/>
    </location>
</feature>